<keyword evidence="4" id="KW-1185">Reference proteome</keyword>
<dbReference type="AlphaFoldDB" id="A0A4P9XJX2"/>
<feature type="compositionally biased region" description="Polar residues" evidence="1">
    <location>
        <begin position="356"/>
        <end position="373"/>
    </location>
</feature>
<feature type="transmembrane region" description="Helical" evidence="2">
    <location>
        <begin position="191"/>
        <end position="215"/>
    </location>
</feature>
<feature type="transmembrane region" description="Helical" evidence="2">
    <location>
        <begin position="152"/>
        <end position="171"/>
    </location>
</feature>
<gene>
    <name evidence="3" type="ORF">THASP1DRAFT_32088</name>
</gene>
<protein>
    <recommendedName>
        <fullName evidence="5">Integral membrane protein</fullName>
    </recommendedName>
</protein>
<proteinExistence type="predicted"/>
<feature type="transmembrane region" description="Helical" evidence="2">
    <location>
        <begin position="86"/>
        <end position="106"/>
    </location>
</feature>
<accession>A0A4P9XJX2</accession>
<dbReference type="Proteomes" id="UP000271241">
    <property type="component" value="Unassembled WGS sequence"/>
</dbReference>
<evidence type="ECO:0000313" key="4">
    <source>
        <dbReference type="Proteomes" id="UP000271241"/>
    </source>
</evidence>
<evidence type="ECO:0000256" key="1">
    <source>
        <dbReference type="SAM" id="MobiDB-lite"/>
    </source>
</evidence>
<dbReference type="OrthoDB" id="5587891at2759"/>
<organism evidence="3 4">
    <name type="scientific">Thamnocephalis sphaerospora</name>
    <dbReference type="NCBI Taxonomy" id="78915"/>
    <lineage>
        <taxon>Eukaryota</taxon>
        <taxon>Fungi</taxon>
        <taxon>Fungi incertae sedis</taxon>
        <taxon>Zoopagomycota</taxon>
        <taxon>Zoopagomycotina</taxon>
        <taxon>Zoopagomycetes</taxon>
        <taxon>Zoopagales</taxon>
        <taxon>Sigmoideomycetaceae</taxon>
        <taxon>Thamnocephalis</taxon>
    </lineage>
</organism>
<keyword evidence="2" id="KW-0812">Transmembrane</keyword>
<feature type="transmembrane region" description="Helical" evidence="2">
    <location>
        <begin position="236"/>
        <end position="254"/>
    </location>
</feature>
<keyword evidence="2" id="KW-0472">Membrane</keyword>
<name>A0A4P9XJX2_9FUNG</name>
<dbReference type="EMBL" id="KZ992957">
    <property type="protein sequence ID" value="RKP06088.1"/>
    <property type="molecule type" value="Genomic_DNA"/>
</dbReference>
<feature type="transmembrane region" description="Helical" evidence="2">
    <location>
        <begin position="118"/>
        <end position="140"/>
    </location>
</feature>
<reference evidence="4" key="1">
    <citation type="journal article" date="2018" name="Nat. Microbiol.">
        <title>Leveraging single-cell genomics to expand the fungal tree of life.</title>
        <authorList>
            <person name="Ahrendt S.R."/>
            <person name="Quandt C.A."/>
            <person name="Ciobanu D."/>
            <person name="Clum A."/>
            <person name="Salamov A."/>
            <person name="Andreopoulos B."/>
            <person name="Cheng J.F."/>
            <person name="Woyke T."/>
            <person name="Pelin A."/>
            <person name="Henrissat B."/>
            <person name="Reynolds N.K."/>
            <person name="Benny G.L."/>
            <person name="Smith M.E."/>
            <person name="James T.Y."/>
            <person name="Grigoriev I.V."/>
        </authorList>
    </citation>
    <scope>NUCLEOTIDE SEQUENCE [LARGE SCALE GENOMIC DNA]</scope>
    <source>
        <strain evidence="4">RSA 1356</strain>
    </source>
</reference>
<keyword evidence="2" id="KW-1133">Transmembrane helix</keyword>
<evidence type="ECO:0008006" key="5">
    <source>
        <dbReference type="Google" id="ProtNLM"/>
    </source>
</evidence>
<evidence type="ECO:0000313" key="3">
    <source>
        <dbReference type="EMBL" id="RKP06088.1"/>
    </source>
</evidence>
<evidence type="ECO:0000256" key="2">
    <source>
        <dbReference type="SAM" id="Phobius"/>
    </source>
</evidence>
<feature type="region of interest" description="Disordered" evidence="1">
    <location>
        <begin position="345"/>
        <end position="373"/>
    </location>
</feature>
<feature type="transmembrane region" description="Helical" evidence="2">
    <location>
        <begin position="59"/>
        <end position="79"/>
    </location>
</feature>
<sequence length="373" mass="41907">MTVDPEYASALADGLTIPHYVWGKQVDPLGEIDNITYILLAKDQEEMRLRLLGSATQTMSIILVIVIFVSSTLSTAWRVFRQPRSVVNWCTFVQSSSATMAFGFGITMKLSTACNCRWAIWTASLGQAISGICASIVLVWKAYLAYDRDRRFVWAGIILNLPEPLYLYAAWMHSRTTFTPLGGCTMLYPSWLPWARFGMDGPFNVIFSAAFIVVAARQYRKHGSAVWGSLRNEGTIGLLILTFSNIFCLLLTATNFADEYSMMFWGVDWLITNQILIHQHRPMRRSLHESGRARGRNRNARRHDAETLFHPQPMSPSDKFAQWAELNLLQPKSNSPLASVLEAPEPDISDIGHTPAPNTASHLHSTQASTGYW</sequence>